<evidence type="ECO:0000313" key="2">
    <source>
        <dbReference type="Proteomes" id="UP000310200"/>
    </source>
</evidence>
<dbReference type="AlphaFoldDB" id="A0A4S2KBN0"/>
<evidence type="ECO:0000313" key="1">
    <source>
        <dbReference type="EMBL" id="TGZ46673.1"/>
    </source>
</evidence>
<dbReference type="Proteomes" id="UP000310200">
    <property type="component" value="Unassembled WGS sequence"/>
</dbReference>
<proteinExistence type="predicted"/>
<keyword evidence="2" id="KW-1185">Reference proteome</keyword>
<name>A0A4S2KBN0_9HYME</name>
<dbReference type="EMBL" id="QBLH01002833">
    <property type="protein sequence ID" value="TGZ46673.1"/>
    <property type="molecule type" value="Genomic_DNA"/>
</dbReference>
<reference evidence="1 2" key="1">
    <citation type="journal article" date="2019" name="Philos. Trans. R. Soc. Lond., B, Biol. Sci.">
        <title>Ant behaviour and brain gene expression of defending hosts depend on the ecological success of the intruding social parasite.</title>
        <authorList>
            <person name="Kaur R."/>
            <person name="Stoldt M."/>
            <person name="Jongepier E."/>
            <person name="Feldmeyer B."/>
            <person name="Menzel F."/>
            <person name="Bornberg-Bauer E."/>
            <person name="Foitzik S."/>
        </authorList>
    </citation>
    <scope>NUCLEOTIDE SEQUENCE [LARGE SCALE GENOMIC DNA]</scope>
    <source>
        <tissue evidence="1">Whole body</tissue>
    </source>
</reference>
<organism evidence="1 2">
    <name type="scientific">Temnothorax longispinosus</name>
    <dbReference type="NCBI Taxonomy" id="300112"/>
    <lineage>
        <taxon>Eukaryota</taxon>
        <taxon>Metazoa</taxon>
        <taxon>Ecdysozoa</taxon>
        <taxon>Arthropoda</taxon>
        <taxon>Hexapoda</taxon>
        <taxon>Insecta</taxon>
        <taxon>Pterygota</taxon>
        <taxon>Neoptera</taxon>
        <taxon>Endopterygota</taxon>
        <taxon>Hymenoptera</taxon>
        <taxon>Apocrita</taxon>
        <taxon>Aculeata</taxon>
        <taxon>Formicoidea</taxon>
        <taxon>Formicidae</taxon>
        <taxon>Myrmicinae</taxon>
        <taxon>Temnothorax</taxon>
    </lineage>
</organism>
<protein>
    <submittedName>
        <fullName evidence="1">Semaphorin-1A</fullName>
    </submittedName>
</protein>
<accession>A0A4S2KBN0</accession>
<comment type="caution">
    <text evidence="1">The sequence shown here is derived from an EMBL/GenBank/DDBJ whole genome shotgun (WGS) entry which is preliminary data.</text>
</comment>
<gene>
    <name evidence="1" type="ORF">DBV15_10940</name>
</gene>
<sequence length="72" mass="8003">MVEKTKYSLAYRILETPPVPGSENAGRDTCVIVSAKWVTLRIAPRSTRRAMTVMVGMADNTRQWSATTSNET</sequence>